<dbReference type="Proteomes" id="UP000054321">
    <property type="component" value="Unassembled WGS sequence"/>
</dbReference>
<gene>
    <name evidence="1" type="ORF">OIDMADRAFT_62188</name>
</gene>
<accession>A0A0C3GQK7</accession>
<reference evidence="1 2" key="1">
    <citation type="submission" date="2014-04" db="EMBL/GenBank/DDBJ databases">
        <authorList>
            <consortium name="DOE Joint Genome Institute"/>
            <person name="Kuo A."/>
            <person name="Martino E."/>
            <person name="Perotto S."/>
            <person name="Kohler A."/>
            <person name="Nagy L.G."/>
            <person name="Floudas D."/>
            <person name="Copeland A."/>
            <person name="Barry K.W."/>
            <person name="Cichocki N."/>
            <person name="Veneault-Fourrey C."/>
            <person name="LaButti K."/>
            <person name="Lindquist E.A."/>
            <person name="Lipzen A."/>
            <person name="Lundell T."/>
            <person name="Morin E."/>
            <person name="Murat C."/>
            <person name="Sun H."/>
            <person name="Tunlid A."/>
            <person name="Henrissat B."/>
            <person name="Grigoriev I.V."/>
            <person name="Hibbett D.S."/>
            <person name="Martin F."/>
            <person name="Nordberg H.P."/>
            <person name="Cantor M.N."/>
            <person name="Hua S.X."/>
        </authorList>
    </citation>
    <scope>NUCLEOTIDE SEQUENCE [LARGE SCALE GENOMIC DNA]</scope>
    <source>
        <strain evidence="1 2">Zn</strain>
    </source>
</reference>
<organism evidence="1 2">
    <name type="scientific">Oidiodendron maius (strain Zn)</name>
    <dbReference type="NCBI Taxonomy" id="913774"/>
    <lineage>
        <taxon>Eukaryota</taxon>
        <taxon>Fungi</taxon>
        <taxon>Dikarya</taxon>
        <taxon>Ascomycota</taxon>
        <taxon>Pezizomycotina</taxon>
        <taxon>Leotiomycetes</taxon>
        <taxon>Leotiomycetes incertae sedis</taxon>
        <taxon>Myxotrichaceae</taxon>
        <taxon>Oidiodendron</taxon>
    </lineage>
</organism>
<protein>
    <submittedName>
        <fullName evidence="1">Uncharacterized protein</fullName>
    </submittedName>
</protein>
<sequence>MAETLLPILCDTWTWDPNNWCTTKFNKNGTGELYCRVEFNLFIAAEFDWKAQSKQQIEASFPATIDIDMTLSKRNIDTPNLIKAEVLEDAAFRLKTYRLQLEKGSFQVTGRTTYGSNPIYKYRLLWDKSPYPPLDEWKYQPPAKAGKYWERKDFYQSKIEA</sequence>
<proteinExistence type="predicted"/>
<dbReference type="InParanoid" id="A0A0C3GQK7"/>
<dbReference type="HOGENOM" id="CLU_1402198_0_0_1"/>
<dbReference type="AlphaFoldDB" id="A0A0C3GQK7"/>
<dbReference type="OrthoDB" id="2935237at2759"/>
<keyword evidence="2" id="KW-1185">Reference proteome</keyword>
<evidence type="ECO:0000313" key="1">
    <source>
        <dbReference type="EMBL" id="KIM92791.1"/>
    </source>
</evidence>
<reference evidence="2" key="2">
    <citation type="submission" date="2015-01" db="EMBL/GenBank/DDBJ databases">
        <title>Evolutionary Origins and Diversification of the Mycorrhizal Mutualists.</title>
        <authorList>
            <consortium name="DOE Joint Genome Institute"/>
            <consortium name="Mycorrhizal Genomics Consortium"/>
            <person name="Kohler A."/>
            <person name="Kuo A."/>
            <person name="Nagy L.G."/>
            <person name="Floudas D."/>
            <person name="Copeland A."/>
            <person name="Barry K.W."/>
            <person name="Cichocki N."/>
            <person name="Veneault-Fourrey C."/>
            <person name="LaButti K."/>
            <person name="Lindquist E.A."/>
            <person name="Lipzen A."/>
            <person name="Lundell T."/>
            <person name="Morin E."/>
            <person name="Murat C."/>
            <person name="Riley R."/>
            <person name="Ohm R."/>
            <person name="Sun H."/>
            <person name="Tunlid A."/>
            <person name="Henrissat B."/>
            <person name="Grigoriev I.V."/>
            <person name="Hibbett D.S."/>
            <person name="Martin F."/>
        </authorList>
    </citation>
    <scope>NUCLEOTIDE SEQUENCE [LARGE SCALE GENOMIC DNA]</scope>
    <source>
        <strain evidence="2">Zn</strain>
    </source>
</reference>
<evidence type="ECO:0000313" key="2">
    <source>
        <dbReference type="Proteomes" id="UP000054321"/>
    </source>
</evidence>
<dbReference type="EMBL" id="KN832905">
    <property type="protein sequence ID" value="KIM92791.1"/>
    <property type="molecule type" value="Genomic_DNA"/>
</dbReference>
<name>A0A0C3GQK7_OIDMZ</name>